<sequence>MKQFLIIGALCLAPVMTTAQTQEDEDRGYLTGLIEDNLSGVSREVTVQGFEGALSSEATIDVLTVADAEGVWLTLEDIVLDWNRGALLRGAIDVEELSAARIVVSRAPVSEDTGPSAEATPFSLPELPVSVALDVLRIDRVELGEAFLGEPVVVSLNGSAQLGGGEGTANVIAERIGGKEGVFEINGSFVNETRVLDLLLNLEEGPDGIAARVLDLPGAPAVQLEVAGNAPLDNFEATLAVATDGEDRLAGTFGLTNSDGEQEITLDVNGDVSPLFTPEYQGFFGTDASLAARVVQTADGRIDIPQLALDAGRVSLNGAVEIGSQGWPTMIDLTGGITPLGNEPVLLPLTGPRTFVDGMDIAITYDAALSEDWQADIRVDGFDRPGLGIEELRLAGGGILRSGEGAQEGLVTVDLQYGASGLALTTTGASEAFGNDIGGVFVASRNEGAPTDISRFTLRGAGLDALAEATIAGPDAGFRTQANVTAEVAGLARFATLIGQDIGGGAEVAMQADATPLDGLFNVVLSGQTNDLSVGVPEADRVLAGRGTIAATAVRDSDGTRLENLRVQTDAASVRASADLTNDGAVASLNASLRDVARVLPDLSGPAAVAGDLTQRTDGTIEFALNGTGPAVTFDTSGTVNASDTGRTVNAAVSADVRDLSRYAALAGQPLSGAAKLEANGVLLGDGQRFVVNLSGETQDLVTGVPRIDPLLAGDGVFTADVSRVSATRVNVADLLMQTPAMALRGGADVSLEGANTADLSFRINDAALLDPSLSGPITLDLDAAPAEAEATDVSLRVQGPGTDVALNARVASPADDREVTGDLTAQVESLATFAPLIGQTIAGSIDLTASGSLLPDLSRFDTQVNLRSESLSIGNPTLDPLLAGTGRVNATIGLADEVLAVRTLEVSTREVSIVGALNGASGFGQGRFNASLRDVGVLTDQISGPIRANGAASLDEDGNWGIDATGTGPGGLAAQIVGTVSQEGNLAVDVDGSAPLALANAALDPRRLNGLANFDLSVNGPPELSSLSGNVTFTDGRLAAPTLGEALTDIGGQISLTNGNAQIGLSTRVESGGRISINGPVALTGENQADISVTVDDVVLQDPELYSSQISGTINLDGPLQGGARIAGRLELGETNVQVPSSSISALGDLPDVTHVGETAGVRQTLVRAGLLGGDSDDGDSSGSSGGRAFPLDIVIDAPSRIFIRGRGLDAELGGRLTIGGTSDNVIPVGRFELVRGRIDILQQRFELDEGIATLQGDFDPFIRLVATTETDTGTVISIIVEGPAGEPEVTFTSIPELPQDEVLSQLIFGRDLDSISPLQAVQLASAISTLAGRGGGTLNNLRESIGLDDFDVTTDDEGNAAVRAGAYLSENVYTDVTVTSEGDTEINLNLDITNEITAKGSVDQEGETGIGLFFERDY</sequence>
<feature type="domain" description="Translocation and assembly module TamB C-terminal" evidence="5">
    <location>
        <begin position="1066"/>
        <end position="1420"/>
    </location>
</feature>
<evidence type="ECO:0000256" key="4">
    <source>
        <dbReference type="ARBA" id="ARBA00023136"/>
    </source>
</evidence>
<organism evidence="6 7">
    <name type="scientific">Yoonia maricola</name>
    <dbReference type="NCBI Taxonomy" id="420999"/>
    <lineage>
        <taxon>Bacteria</taxon>
        <taxon>Pseudomonadati</taxon>
        <taxon>Pseudomonadota</taxon>
        <taxon>Alphaproteobacteria</taxon>
        <taxon>Rhodobacterales</taxon>
        <taxon>Paracoccaceae</taxon>
        <taxon>Yoonia</taxon>
    </lineage>
</organism>
<dbReference type="PANTHER" id="PTHR36985:SF1">
    <property type="entry name" value="TRANSLOCATION AND ASSEMBLY MODULE SUBUNIT TAMB"/>
    <property type="match status" value="1"/>
</dbReference>
<evidence type="ECO:0000256" key="1">
    <source>
        <dbReference type="ARBA" id="ARBA00004167"/>
    </source>
</evidence>
<name>A0A2M8W152_9RHOB</name>
<dbReference type="RefSeq" id="WP_245834476.1">
    <property type="nucleotide sequence ID" value="NZ_PGTY01000004.1"/>
</dbReference>
<comment type="caution">
    <text evidence="6">The sequence shown here is derived from an EMBL/GenBank/DDBJ whole genome shotgun (WGS) entry which is preliminary data.</text>
</comment>
<protein>
    <submittedName>
        <fullName evidence="6">Autotransporter secretion inner membrane protein TamB</fullName>
    </submittedName>
</protein>
<reference evidence="6 7" key="1">
    <citation type="submission" date="2017-11" db="EMBL/GenBank/DDBJ databases">
        <title>Genomic Encyclopedia of Archaeal and Bacterial Type Strains, Phase II (KMG-II): From Individual Species to Whole Genera.</title>
        <authorList>
            <person name="Goeker M."/>
        </authorList>
    </citation>
    <scope>NUCLEOTIDE SEQUENCE [LARGE SCALE GENOMIC DNA]</scope>
    <source>
        <strain evidence="6 7">DSM 29128</strain>
    </source>
</reference>
<dbReference type="Proteomes" id="UP000228531">
    <property type="component" value="Unassembled WGS sequence"/>
</dbReference>
<gene>
    <name evidence="6" type="ORF">BC777_3708</name>
</gene>
<evidence type="ECO:0000256" key="2">
    <source>
        <dbReference type="ARBA" id="ARBA00022692"/>
    </source>
</evidence>
<keyword evidence="4" id="KW-0472">Membrane</keyword>
<keyword evidence="2" id="KW-0812">Transmembrane</keyword>
<keyword evidence="3" id="KW-1133">Transmembrane helix</keyword>
<evidence type="ECO:0000313" key="6">
    <source>
        <dbReference type="EMBL" id="PJI84647.1"/>
    </source>
</evidence>
<evidence type="ECO:0000259" key="5">
    <source>
        <dbReference type="Pfam" id="PF04357"/>
    </source>
</evidence>
<dbReference type="InterPro" id="IPR007452">
    <property type="entry name" value="TamB_C"/>
</dbReference>
<dbReference type="PANTHER" id="PTHR36985">
    <property type="entry name" value="TRANSLOCATION AND ASSEMBLY MODULE SUBUNIT TAMB"/>
    <property type="match status" value="1"/>
</dbReference>
<dbReference type="EMBL" id="PGTY01000004">
    <property type="protein sequence ID" value="PJI84647.1"/>
    <property type="molecule type" value="Genomic_DNA"/>
</dbReference>
<evidence type="ECO:0000256" key="3">
    <source>
        <dbReference type="ARBA" id="ARBA00022989"/>
    </source>
</evidence>
<evidence type="ECO:0000313" key="7">
    <source>
        <dbReference type="Proteomes" id="UP000228531"/>
    </source>
</evidence>
<dbReference type="GO" id="GO:0009306">
    <property type="term" value="P:protein secretion"/>
    <property type="evidence" value="ECO:0007669"/>
    <property type="project" value="InterPro"/>
</dbReference>
<dbReference type="GO" id="GO:0097347">
    <property type="term" value="C:TAM protein secretion complex"/>
    <property type="evidence" value="ECO:0007669"/>
    <property type="project" value="TreeGrafter"/>
</dbReference>
<dbReference type="GO" id="GO:0005886">
    <property type="term" value="C:plasma membrane"/>
    <property type="evidence" value="ECO:0007669"/>
    <property type="project" value="InterPro"/>
</dbReference>
<proteinExistence type="predicted"/>
<comment type="subcellular location">
    <subcellularLocation>
        <location evidence="1">Membrane</location>
        <topology evidence="1">Single-pass membrane protein</topology>
    </subcellularLocation>
</comment>
<accession>A0A2M8W152</accession>
<dbReference type="Pfam" id="PF04357">
    <property type="entry name" value="TamB"/>
    <property type="match status" value="1"/>
</dbReference>
<keyword evidence="7" id="KW-1185">Reference proteome</keyword>